<keyword evidence="10" id="KW-1185">Reference proteome</keyword>
<evidence type="ECO:0000256" key="6">
    <source>
        <dbReference type="SAM" id="Phobius"/>
    </source>
</evidence>
<name>A0A378JR59_9GAMM</name>
<dbReference type="SUPFAM" id="SSF52540">
    <property type="entry name" value="P-loop containing nucleoside triphosphate hydrolases"/>
    <property type="match status" value="1"/>
</dbReference>
<dbReference type="PANTHER" id="PTHR37937:SF1">
    <property type="entry name" value="CONJUGATIVE TRANSFER: DNA TRANSPORT"/>
    <property type="match status" value="1"/>
</dbReference>
<protein>
    <submittedName>
        <fullName evidence="9">Conjugative transfer protein TraD</fullName>
    </submittedName>
</protein>
<evidence type="ECO:0000259" key="7">
    <source>
        <dbReference type="Pfam" id="PF10412"/>
    </source>
</evidence>
<accession>A0A378JR59</accession>
<dbReference type="NCBIfam" id="TIGR02759">
    <property type="entry name" value="TraD_Ftype"/>
    <property type="match status" value="1"/>
</dbReference>
<dbReference type="InterPro" id="IPR022585">
    <property type="entry name" value="TraD_N"/>
</dbReference>
<dbReference type="InterPro" id="IPR027417">
    <property type="entry name" value="P-loop_NTPase"/>
</dbReference>
<gene>
    <name evidence="9" type="primary">traD</name>
    <name evidence="9" type="ORF">NCTC13315_03051</name>
</gene>
<dbReference type="PANTHER" id="PTHR37937">
    <property type="entry name" value="CONJUGATIVE TRANSFER: DNA TRANSPORT"/>
    <property type="match status" value="1"/>
</dbReference>
<evidence type="ECO:0000256" key="1">
    <source>
        <dbReference type="ARBA" id="ARBA00004651"/>
    </source>
</evidence>
<evidence type="ECO:0000256" key="5">
    <source>
        <dbReference type="ARBA" id="ARBA00023136"/>
    </source>
</evidence>
<dbReference type="GO" id="GO:0005886">
    <property type="term" value="C:plasma membrane"/>
    <property type="evidence" value="ECO:0007669"/>
    <property type="project" value="UniProtKB-SubCell"/>
</dbReference>
<evidence type="ECO:0000256" key="2">
    <source>
        <dbReference type="ARBA" id="ARBA00022475"/>
    </source>
</evidence>
<evidence type="ECO:0000259" key="8">
    <source>
        <dbReference type="Pfam" id="PF12615"/>
    </source>
</evidence>
<dbReference type="RefSeq" id="WP_115304294.1">
    <property type="nucleotide sequence ID" value="NZ_CAAAHO010000013.1"/>
</dbReference>
<evidence type="ECO:0000313" key="9">
    <source>
        <dbReference type="EMBL" id="STX55681.1"/>
    </source>
</evidence>
<proteinExistence type="predicted"/>
<comment type="subcellular location">
    <subcellularLocation>
        <location evidence="1">Cell membrane</location>
        <topology evidence="1">Multi-pass membrane protein</topology>
    </subcellularLocation>
</comment>
<dbReference type="Pfam" id="PF12615">
    <property type="entry name" value="TraD_N"/>
    <property type="match status" value="1"/>
</dbReference>
<dbReference type="InterPro" id="IPR014128">
    <property type="entry name" value="T4SS_TraD"/>
</dbReference>
<keyword evidence="3 6" id="KW-0812">Transmembrane</keyword>
<feature type="domain" description="TraD coupling protein N-terminal" evidence="8">
    <location>
        <begin position="35"/>
        <end position="126"/>
    </location>
</feature>
<dbReference type="Gene3D" id="3.40.50.300">
    <property type="entry name" value="P-loop containing nucleotide triphosphate hydrolases"/>
    <property type="match status" value="2"/>
</dbReference>
<evidence type="ECO:0000256" key="3">
    <source>
        <dbReference type="ARBA" id="ARBA00022692"/>
    </source>
</evidence>
<feature type="transmembrane region" description="Helical" evidence="6">
    <location>
        <begin position="31"/>
        <end position="51"/>
    </location>
</feature>
<organism evidence="9 10">
    <name type="scientific">Legionella beliardensis</name>
    <dbReference type="NCBI Taxonomy" id="91822"/>
    <lineage>
        <taxon>Bacteria</taxon>
        <taxon>Pseudomonadati</taxon>
        <taxon>Pseudomonadota</taxon>
        <taxon>Gammaproteobacteria</taxon>
        <taxon>Legionellales</taxon>
        <taxon>Legionellaceae</taxon>
        <taxon>Legionella</taxon>
    </lineage>
</organism>
<keyword evidence="5 6" id="KW-0472">Membrane</keyword>
<dbReference type="Pfam" id="PF10412">
    <property type="entry name" value="TrwB_AAD_bind"/>
    <property type="match status" value="1"/>
</dbReference>
<keyword evidence="2" id="KW-1003">Cell membrane</keyword>
<dbReference type="AlphaFoldDB" id="A0A378JR59"/>
<keyword evidence="4 6" id="KW-1133">Transmembrane helix</keyword>
<feature type="transmembrane region" description="Helical" evidence="6">
    <location>
        <begin position="114"/>
        <end position="133"/>
    </location>
</feature>
<sequence length="621" mass="70831">MSKEPNFKHYTRGGQISFHNLRMWDQITKTLSLICLFLWIIFTAFLTWLFIPLEKITHTAAFYYAHFLRVVGQNHIFELSFHGKTYKQTVDSILHYPYYQDTANQVINSLGKSAFWAFCFSFILGLGLASYFIKRGKTQSASQFVRGSQLQNATEVKKKIFCDKAHSDITIDKFPLIKDSEVQHVLVHGTVGTGKSQLIMKIMDCLRKRGDRVIVYDKGCSFIPHYYQNELDVILNPFDKRCANWDMWLEAPRDSDFENMAESAIPMHGESDPFWVNASRTVFSCLSAVMRHHPERSLEKFLKLILTDEFSALEEHLQGTPAATLVSGKIEKTAISIRATLTTYLKSFSALAELNQEGKKPFSIRDYILDEQQKGWLFISSNGETHKSLKPLISMWLAQASLALLSLAPDRSRRIWFICDELPSLHKLPLLGETIAEVRKFGGCFLLGMQSFSQLTKVYGQAGAKEIFDLLNTRFFFRSPSAEMARLVASELGEEEIEESRENYSYGANSIRDGISLGSQRVTRPIVSYPQIMELKDLHCFVRLPGHYPITALSLDLGFRATKDKGFIERSMPAAFNFSQLAPFEDNLESEVGDYMGSKTLTKNKIDAEYQNIEELNLEPL</sequence>
<dbReference type="CDD" id="cd01127">
    <property type="entry name" value="TrwB_TraG_TraD_VirD4"/>
    <property type="match status" value="1"/>
</dbReference>
<dbReference type="Proteomes" id="UP000254968">
    <property type="component" value="Unassembled WGS sequence"/>
</dbReference>
<evidence type="ECO:0000313" key="10">
    <source>
        <dbReference type="Proteomes" id="UP000254968"/>
    </source>
</evidence>
<dbReference type="OrthoDB" id="9803543at2"/>
<dbReference type="EMBL" id="UGNV01000005">
    <property type="protein sequence ID" value="STX55681.1"/>
    <property type="molecule type" value="Genomic_DNA"/>
</dbReference>
<dbReference type="InterPro" id="IPR019476">
    <property type="entry name" value="T4SS_TraD_DNA-bd"/>
</dbReference>
<evidence type="ECO:0000256" key="4">
    <source>
        <dbReference type="ARBA" id="ARBA00022989"/>
    </source>
</evidence>
<feature type="domain" description="Type IV secretion system coupling protein TraD DNA-binding" evidence="7">
    <location>
        <begin position="169"/>
        <end position="555"/>
    </location>
</feature>
<reference evidence="9 10" key="1">
    <citation type="submission" date="2018-06" db="EMBL/GenBank/DDBJ databases">
        <authorList>
            <consortium name="Pathogen Informatics"/>
            <person name="Doyle S."/>
        </authorList>
    </citation>
    <scope>NUCLEOTIDE SEQUENCE [LARGE SCALE GENOMIC DNA]</scope>
    <source>
        <strain evidence="9 10">NCTC13315</strain>
    </source>
</reference>
<dbReference type="InterPro" id="IPR051539">
    <property type="entry name" value="T4SS-coupling_protein"/>
</dbReference>